<dbReference type="Gene3D" id="3.40.50.1100">
    <property type="match status" value="1"/>
</dbReference>
<evidence type="ECO:0000313" key="1">
    <source>
        <dbReference type="EMBL" id="TCO17029.1"/>
    </source>
</evidence>
<accession>A0ABY2BDA2</accession>
<sequence length="65" mass="6376">MTVTDAQILAAVRYLAVEGRLVAEPAGATAVAACLNDKVPVGPGAAAIVSGGSIDPKLLSSVLES</sequence>
<comment type="caution">
    <text evidence="1">The sequence shown here is derived from an EMBL/GenBank/DDBJ whole genome shotgun (WGS) entry which is preliminary data.</text>
</comment>
<dbReference type="Proteomes" id="UP000295818">
    <property type="component" value="Unassembled WGS sequence"/>
</dbReference>
<dbReference type="InterPro" id="IPR036052">
    <property type="entry name" value="TrpB-like_PALP_sf"/>
</dbReference>
<keyword evidence="2" id="KW-1185">Reference proteome</keyword>
<dbReference type="EMBL" id="SLWM01000015">
    <property type="protein sequence ID" value="TCO17029.1"/>
    <property type="molecule type" value="Genomic_DNA"/>
</dbReference>
<gene>
    <name evidence="1" type="ORF">EV644_11549</name>
</gene>
<protein>
    <submittedName>
        <fullName evidence="1">Pyridoxal-phosphate dependent enzyme</fullName>
    </submittedName>
</protein>
<organism evidence="1 2">
    <name type="scientific">Kribbella orskensis</name>
    <dbReference type="NCBI Taxonomy" id="2512216"/>
    <lineage>
        <taxon>Bacteria</taxon>
        <taxon>Bacillati</taxon>
        <taxon>Actinomycetota</taxon>
        <taxon>Actinomycetes</taxon>
        <taxon>Propionibacteriales</taxon>
        <taxon>Kribbellaceae</taxon>
        <taxon>Kribbella</taxon>
    </lineage>
</organism>
<proteinExistence type="predicted"/>
<dbReference type="SUPFAM" id="SSF53686">
    <property type="entry name" value="Tryptophan synthase beta subunit-like PLP-dependent enzymes"/>
    <property type="match status" value="1"/>
</dbReference>
<reference evidence="1 2" key="1">
    <citation type="journal article" date="2015" name="Stand. Genomic Sci.">
        <title>Genomic Encyclopedia of Bacterial and Archaeal Type Strains, Phase III: the genomes of soil and plant-associated and newly described type strains.</title>
        <authorList>
            <person name="Whitman W.B."/>
            <person name="Woyke T."/>
            <person name="Klenk H.P."/>
            <person name="Zhou Y."/>
            <person name="Lilburn T.G."/>
            <person name="Beck B.J."/>
            <person name="De Vos P."/>
            <person name="Vandamme P."/>
            <person name="Eisen J.A."/>
            <person name="Garrity G."/>
            <person name="Hugenholtz P."/>
            <person name="Kyrpides N.C."/>
        </authorList>
    </citation>
    <scope>NUCLEOTIDE SEQUENCE [LARGE SCALE GENOMIC DNA]</scope>
    <source>
        <strain evidence="1 2">VKM Ac-2538</strain>
    </source>
</reference>
<evidence type="ECO:0000313" key="2">
    <source>
        <dbReference type="Proteomes" id="UP000295818"/>
    </source>
</evidence>
<name>A0ABY2BDA2_9ACTN</name>